<comment type="subcellular location">
    <subcellularLocation>
        <location evidence="1">Cytoplasm</location>
    </subcellularLocation>
</comment>
<evidence type="ECO:0000259" key="4">
    <source>
        <dbReference type="Pfam" id="PF09598"/>
    </source>
</evidence>
<dbReference type="Proteomes" id="UP000515121">
    <property type="component" value="Unplaced"/>
</dbReference>
<feature type="compositionally biased region" description="Low complexity" evidence="3">
    <location>
        <begin position="165"/>
        <end position="178"/>
    </location>
</feature>
<dbReference type="PANTHER" id="PTHR12299">
    <property type="entry name" value="HYALURONIC ACID-BINDING PROTEIN 4"/>
    <property type="match status" value="1"/>
</dbReference>
<evidence type="ECO:0000256" key="3">
    <source>
        <dbReference type="SAM" id="MobiDB-lite"/>
    </source>
</evidence>
<feature type="compositionally biased region" description="Polar residues" evidence="3">
    <location>
        <begin position="95"/>
        <end position="106"/>
    </location>
</feature>
<dbReference type="InterPro" id="IPR039764">
    <property type="entry name" value="HABP4/SERBP1-like"/>
</dbReference>
<feature type="compositionally biased region" description="Basic and acidic residues" evidence="3">
    <location>
        <begin position="408"/>
        <end position="421"/>
    </location>
</feature>
<feature type="compositionally biased region" description="Basic and acidic residues" evidence="3">
    <location>
        <begin position="361"/>
        <end position="374"/>
    </location>
</feature>
<evidence type="ECO:0000256" key="1">
    <source>
        <dbReference type="ARBA" id="ARBA00004496"/>
    </source>
</evidence>
<protein>
    <submittedName>
        <fullName evidence="6">RGG repeats nuclear RNA binding protein A-like</fullName>
    </submittedName>
</protein>
<feature type="region of interest" description="Disordered" evidence="3">
    <location>
        <begin position="341"/>
        <end position="374"/>
    </location>
</feature>
<feature type="compositionally biased region" description="Polar residues" evidence="3">
    <location>
        <begin position="179"/>
        <end position="191"/>
    </location>
</feature>
<name>A0A6P6A472_DURZI</name>
<evidence type="ECO:0000256" key="2">
    <source>
        <dbReference type="ARBA" id="ARBA00022490"/>
    </source>
</evidence>
<accession>A0A6P6A472</accession>
<dbReference type="KEGG" id="dzi:111306166"/>
<dbReference type="OrthoDB" id="784393at2759"/>
<proteinExistence type="predicted"/>
<feature type="compositionally biased region" description="Basic and acidic residues" evidence="3">
    <location>
        <begin position="341"/>
        <end position="354"/>
    </location>
</feature>
<dbReference type="GO" id="GO:0005737">
    <property type="term" value="C:cytoplasm"/>
    <property type="evidence" value="ECO:0007669"/>
    <property type="project" value="UniProtKB-SubCell"/>
</dbReference>
<dbReference type="PANTHER" id="PTHR12299:SF17">
    <property type="entry name" value="AT19571P-RELATED"/>
    <property type="match status" value="1"/>
</dbReference>
<feature type="region of interest" description="Disordered" evidence="3">
    <location>
        <begin position="216"/>
        <end position="321"/>
    </location>
</feature>
<sequence>MAQEDNFFALLGDEEGDDMSKLIDRVKQEEMTNTSKVQKKKKEEKKMAHQIPTDMRAKRLVLPSHVKRSFIVFDKKKEREKTEAEARKKAEDSVESNGGQSTTLNSYHRKNGGSYIYQRNNGGDNVYQQSNDYNGYIEGNYRRVNGYQPRNSVQYMGSYKGSGGNQRYYRNNNRVSNGDQLNNGADPSGNITDDGWQYVGRGRRNNRVVTYQEHLTHKQDGIKHGSFEESNNSEKDLEKSVNEDKSDDITENKDLVEQQEVETEVQGHLPVSTEGQEDDQSEKKSSDGQDGAKSEKKSKKKESQDIFEKKDEKEEEKKNLMTLEEYERKMLEDRKILEAFKRPEQRKVEDKDFESMQLIGKKKEDGQKSEERLKKKDNIKEEKVLKTLSINEFLKSAEGKTPYMRQRWNGDRPYGRRDTVRFNRNGNGGRHDGRRPYGQGDGDYGHNGMDAEESPNGRRYAGDRHNSKRYGDAENGPGLASPPPSFCFEHHEFPALG</sequence>
<evidence type="ECO:0000313" key="6">
    <source>
        <dbReference type="RefSeq" id="XP_022759808.1"/>
    </source>
</evidence>
<feature type="region of interest" description="Disordered" evidence="3">
    <location>
        <begin position="152"/>
        <end position="198"/>
    </location>
</feature>
<feature type="domain" description="STM1-like N-terminal" evidence="4">
    <location>
        <begin position="5"/>
        <end position="52"/>
    </location>
</feature>
<gene>
    <name evidence="6" type="primary">LOC111306166</name>
</gene>
<dbReference type="AlphaFoldDB" id="A0A6P6A472"/>
<organism evidence="5 6">
    <name type="scientific">Durio zibethinus</name>
    <name type="common">Durian</name>
    <dbReference type="NCBI Taxonomy" id="66656"/>
    <lineage>
        <taxon>Eukaryota</taxon>
        <taxon>Viridiplantae</taxon>
        <taxon>Streptophyta</taxon>
        <taxon>Embryophyta</taxon>
        <taxon>Tracheophyta</taxon>
        <taxon>Spermatophyta</taxon>
        <taxon>Magnoliopsida</taxon>
        <taxon>eudicotyledons</taxon>
        <taxon>Gunneridae</taxon>
        <taxon>Pentapetalae</taxon>
        <taxon>rosids</taxon>
        <taxon>malvids</taxon>
        <taxon>Malvales</taxon>
        <taxon>Malvaceae</taxon>
        <taxon>Helicteroideae</taxon>
        <taxon>Durio</taxon>
    </lineage>
</organism>
<dbReference type="GO" id="GO:0005634">
    <property type="term" value="C:nucleus"/>
    <property type="evidence" value="ECO:0007669"/>
    <property type="project" value="TreeGrafter"/>
</dbReference>
<feature type="compositionally biased region" description="Basic and acidic residues" evidence="3">
    <location>
        <begin position="460"/>
        <end position="472"/>
    </location>
</feature>
<dbReference type="InterPro" id="IPR019084">
    <property type="entry name" value="STM1-like_N"/>
</dbReference>
<feature type="compositionally biased region" description="Basic and acidic residues" evidence="3">
    <location>
        <begin position="488"/>
        <end position="497"/>
    </location>
</feature>
<dbReference type="Pfam" id="PF09598">
    <property type="entry name" value="Stm1_N"/>
    <property type="match status" value="1"/>
</dbReference>
<dbReference type="GeneID" id="111306166"/>
<keyword evidence="2" id="KW-0963">Cytoplasm</keyword>
<dbReference type="GO" id="GO:0003723">
    <property type="term" value="F:RNA binding"/>
    <property type="evidence" value="ECO:0007669"/>
    <property type="project" value="InterPro"/>
</dbReference>
<reference evidence="6" key="1">
    <citation type="submission" date="2025-08" db="UniProtKB">
        <authorList>
            <consortium name="RefSeq"/>
        </authorList>
    </citation>
    <scope>IDENTIFICATION</scope>
    <source>
        <tissue evidence="6">Fruit stalk</tissue>
    </source>
</reference>
<feature type="region of interest" description="Disordered" evidence="3">
    <location>
        <begin position="77"/>
        <end position="123"/>
    </location>
</feature>
<feature type="compositionally biased region" description="Basic and acidic residues" evidence="3">
    <location>
        <begin position="281"/>
        <end position="321"/>
    </location>
</feature>
<dbReference type="RefSeq" id="XP_022759808.1">
    <property type="nucleotide sequence ID" value="XM_022904073.1"/>
</dbReference>
<feature type="compositionally biased region" description="Basic and acidic residues" evidence="3">
    <location>
        <begin position="216"/>
        <end position="256"/>
    </location>
</feature>
<feature type="region of interest" description="Disordered" evidence="3">
    <location>
        <begin position="28"/>
        <end position="57"/>
    </location>
</feature>
<feature type="compositionally biased region" description="Basic and acidic residues" evidence="3">
    <location>
        <begin position="77"/>
        <end position="92"/>
    </location>
</feature>
<keyword evidence="5" id="KW-1185">Reference proteome</keyword>
<feature type="region of interest" description="Disordered" evidence="3">
    <location>
        <begin position="396"/>
        <end position="497"/>
    </location>
</feature>
<evidence type="ECO:0000313" key="5">
    <source>
        <dbReference type="Proteomes" id="UP000515121"/>
    </source>
</evidence>